<dbReference type="GO" id="GO:0004867">
    <property type="term" value="F:serine-type endopeptidase inhibitor activity"/>
    <property type="evidence" value="ECO:0007669"/>
    <property type="project" value="InterPro"/>
</dbReference>
<evidence type="ECO:0000313" key="6">
    <source>
        <dbReference type="Proteomes" id="UP000515208"/>
    </source>
</evidence>
<dbReference type="GeneID" id="104998583"/>
<accession>A0A6P3ICA8</accession>
<name>A0A6P3ICA8_BISBB</name>
<dbReference type="AlphaFoldDB" id="A0A6P3ICA8"/>
<evidence type="ECO:0000256" key="2">
    <source>
        <dbReference type="ARBA" id="ARBA00022525"/>
    </source>
</evidence>
<dbReference type="Pfam" id="PF00014">
    <property type="entry name" value="Kunitz_BPTI"/>
    <property type="match status" value="1"/>
</dbReference>
<dbReference type="PROSITE" id="PS00280">
    <property type="entry name" value="BPTI_KUNITZ_1"/>
    <property type="match status" value="1"/>
</dbReference>
<keyword evidence="2" id="KW-0964">Secreted</keyword>
<dbReference type="PRINTS" id="PR00759">
    <property type="entry name" value="BASICPTASE"/>
</dbReference>
<dbReference type="InterPro" id="IPR002223">
    <property type="entry name" value="Kunitz_BPTI"/>
</dbReference>
<dbReference type="CDD" id="cd22609">
    <property type="entry name" value="Kunitz_TKDP-like"/>
    <property type="match status" value="1"/>
</dbReference>
<dbReference type="InterPro" id="IPR050098">
    <property type="entry name" value="TFPI/VKTCI-like"/>
</dbReference>
<dbReference type="KEGG" id="bbis:104998583"/>
<evidence type="ECO:0000256" key="4">
    <source>
        <dbReference type="SAM" id="SignalP"/>
    </source>
</evidence>
<dbReference type="RefSeq" id="XP_010852146.1">
    <property type="nucleotide sequence ID" value="XM_010853844.1"/>
</dbReference>
<evidence type="ECO:0000313" key="7">
    <source>
        <dbReference type="RefSeq" id="XP_010852146.1"/>
    </source>
</evidence>
<dbReference type="PANTHER" id="PTHR10083:SF373">
    <property type="entry name" value="SERINE PEPTIDASE INHIBITOR, KUNITZ TYPE, 2"/>
    <property type="match status" value="1"/>
</dbReference>
<keyword evidence="6" id="KW-1185">Reference proteome</keyword>
<feature type="domain" description="BPTI/Kunitz inhibitor" evidence="5">
    <location>
        <begin position="209"/>
        <end position="259"/>
    </location>
</feature>
<feature type="chain" id="PRO_5028221702" evidence="4">
    <location>
        <begin position="21"/>
        <end position="267"/>
    </location>
</feature>
<dbReference type="SMART" id="SM00131">
    <property type="entry name" value="KU"/>
    <property type="match status" value="1"/>
</dbReference>
<gene>
    <name evidence="7" type="primary">LOC104998583</name>
</gene>
<comment type="subcellular location">
    <subcellularLocation>
        <location evidence="1">Secreted</location>
    </subcellularLocation>
</comment>
<feature type="signal peptide" evidence="4">
    <location>
        <begin position="1"/>
        <end position="20"/>
    </location>
</feature>
<dbReference type="InterPro" id="IPR036880">
    <property type="entry name" value="Kunitz_BPTI_sf"/>
</dbReference>
<reference evidence="7" key="1">
    <citation type="submission" date="2025-08" db="UniProtKB">
        <authorList>
            <consortium name="RefSeq"/>
        </authorList>
    </citation>
    <scope>IDENTIFICATION</scope>
    <source>
        <tissue evidence="7">Blood</tissue>
    </source>
</reference>
<keyword evidence="4" id="KW-0732">Signal</keyword>
<evidence type="ECO:0000256" key="3">
    <source>
        <dbReference type="ARBA" id="ARBA00023157"/>
    </source>
</evidence>
<evidence type="ECO:0000256" key="1">
    <source>
        <dbReference type="ARBA" id="ARBA00004613"/>
    </source>
</evidence>
<sequence>MRRLCFSAALLFLLVILVDSTLLNIHHIQDEGLETGHRRGPEKRSVIDVATSIIDGIDTGTKIVKKGAGILTGLAEIITKAIKGQVMISRIQFYNHTWEELPTLNIEYSILSGENKGVETSHRRGVEKRSVIDVVTSIINGVATGTKIVTKGASILTGLAEIINKAIRGQVMISGIQFDNHTLEEYQTLKIEYSALNEENKAASKPALCLEPKVTGGCNAMMTRYFYNAQTGLCEQFVYGGCEGNGNNFKKLEDCMKTCSQEAGSLW</sequence>
<dbReference type="PANTHER" id="PTHR10083">
    <property type="entry name" value="KUNITZ-TYPE PROTEASE INHIBITOR-RELATED"/>
    <property type="match status" value="1"/>
</dbReference>
<evidence type="ECO:0000259" key="5">
    <source>
        <dbReference type="PROSITE" id="PS50279"/>
    </source>
</evidence>
<dbReference type="GO" id="GO:0005615">
    <property type="term" value="C:extracellular space"/>
    <property type="evidence" value="ECO:0007669"/>
    <property type="project" value="TreeGrafter"/>
</dbReference>
<dbReference type="Proteomes" id="UP000515208">
    <property type="component" value="Unplaced"/>
</dbReference>
<dbReference type="InterPro" id="IPR020901">
    <property type="entry name" value="Prtase_inh_Kunz-CS"/>
</dbReference>
<organism evidence="6 7">
    <name type="scientific">Bison bison bison</name>
    <name type="common">North American plains bison</name>
    <dbReference type="NCBI Taxonomy" id="43346"/>
    <lineage>
        <taxon>Eukaryota</taxon>
        <taxon>Metazoa</taxon>
        <taxon>Chordata</taxon>
        <taxon>Craniata</taxon>
        <taxon>Vertebrata</taxon>
        <taxon>Euteleostomi</taxon>
        <taxon>Mammalia</taxon>
        <taxon>Eutheria</taxon>
        <taxon>Laurasiatheria</taxon>
        <taxon>Artiodactyla</taxon>
        <taxon>Ruminantia</taxon>
        <taxon>Pecora</taxon>
        <taxon>Bovidae</taxon>
        <taxon>Bovinae</taxon>
        <taxon>Bison</taxon>
    </lineage>
</organism>
<keyword evidence="3" id="KW-1015">Disulfide bond</keyword>
<dbReference type="FunFam" id="4.10.410.10:FF:000005">
    <property type="entry name" value="Pancreatic trypsin inhibitor"/>
    <property type="match status" value="1"/>
</dbReference>
<dbReference type="Gene3D" id="4.10.410.10">
    <property type="entry name" value="Pancreatic trypsin inhibitor Kunitz domain"/>
    <property type="match status" value="1"/>
</dbReference>
<protein>
    <submittedName>
        <fullName evidence="7">Trophoblast Kunitz domain protein 1-like</fullName>
    </submittedName>
</protein>
<proteinExistence type="predicted"/>
<dbReference type="SUPFAM" id="SSF57362">
    <property type="entry name" value="BPTI-like"/>
    <property type="match status" value="1"/>
</dbReference>
<dbReference type="OrthoDB" id="4473401at2759"/>
<dbReference type="PROSITE" id="PS50279">
    <property type="entry name" value="BPTI_KUNITZ_2"/>
    <property type="match status" value="1"/>
</dbReference>